<organism evidence="2 3">
    <name type="scientific">Candidatus Scatousia excrementipullorum</name>
    <dbReference type="NCBI Taxonomy" id="2840936"/>
    <lineage>
        <taxon>Bacteria</taxon>
        <taxon>Candidatus Scatousia</taxon>
    </lineage>
</organism>
<evidence type="ECO:0000259" key="1">
    <source>
        <dbReference type="Pfam" id="PF20318"/>
    </source>
</evidence>
<reference evidence="2" key="2">
    <citation type="journal article" date="2021" name="PeerJ">
        <title>Extensive microbial diversity within the chicken gut microbiome revealed by metagenomics and culture.</title>
        <authorList>
            <person name="Gilroy R."/>
            <person name="Ravi A."/>
            <person name="Getino M."/>
            <person name="Pursley I."/>
            <person name="Horton D.L."/>
            <person name="Alikhan N.F."/>
            <person name="Baker D."/>
            <person name="Gharbi K."/>
            <person name="Hall N."/>
            <person name="Watson M."/>
            <person name="Adriaenssens E.M."/>
            <person name="Foster-Nyarko E."/>
            <person name="Jarju S."/>
            <person name="Secka A."/>
            <person name="Antonio M."/>
            <person name="Oren A."/>
            <person name="Chaudhuri R.R."/>
            <person name="La Ragione R."/>
            <person name="Hildebrand F."/>
            <person name="Pallen M.J."/>
        </authorList>
    </citation>
    <scope>NUCLEOTIDE SEQUENCE</scope>
    <source>
        <strain evidence="2">10192</strain>
    </source>
</reference>
<dbReference type="Pfam" id="PF20318">
    <property type="entry name" value="DUF6613"/>
    <property type="match status" value="1"/>
</dbReference>
<dbReference type="EMBL" id="JADIND010000046">
    <property type="protein sequence ID" value="MBO8430155.1"/>
    <property type="molecule type" value="Genomic_DNA"/>
</dbReference>
<name>A0A9D9DP16_9BACT</name>
<dbReference type="InterPro" id="IPR046721">
    <property type="entry name" value="DUF6613"/>
</dbReference>
<sequence length="144" mass="16458">MNDDGSYNSTANDMLAEEYFDKYFAKYLKIASKGYLNEDSRKRFQTIFADGSSANWGNGGCIDITYDVNGGKNPNLLGFDRFPFTICHDKKPAFTSYTKNSITSRDVAVEKCKTTPQYCVVVLEFDNWEFKPDYPWPTVKKGVY</sequence>
<protein>
    <recommendedName>
        <fullName evidence="1">DUF6613 domain-containing protein</fullName>
    </recommendedName>
</protein>
<accession>A0A9D9DP16</accession>
<evidence type="ECO:0000313" key="2">
    <source>
        <dbReference type="EMBL" id="MBO8430155.1"/>
    </source>
</evidence>
<reference evidence="2" key="1">
    <citation type="submission" date="2020-10" db="EMBL/GenBank/DDBJ databases">
        <authorList>
            <person name="Gilroy R."/>
        </authorList>
    </citation>
    <scope>NUCLEOTIDE SEQUENCE</scope>
    <source>
        <strain evidence="2">10192</strain>
    </source>
</reference>
<dbReference type="Proteomes" id="UP000823632">
    <property type="component" value="Unassembled WGS sequence"/>
</dbReference>
<proteinExistence type="predicted"/>
<feature type="domain" description="DUF6613" evidence="1">
    <location>
        <begin position="8"/>
        <end position="135"/>
    </location>
</feature>
<gene>
    <name evidence="2" type="ORF">IAC76_02090</name>
</gene>
<comment type="caution">
    <text evidence="2">The sequence shown here is derived from an EMBL/GenBank/DDBJ whole genome shotgun (WGS) entry which is preliminary data.</text>
</comment>
<dbReference type="AlphaFoldDB" id="A0A9D9DP16"/>
<evidence type="ECO:0000313" key="3">
    <source>
        <dbReference type="Proteomes" id="UP000823632"/>
    </source>
</evidence>